<dbReference type="InterPro" id="IPR020069">
    <property type="entry name" value="Ribosomal_bL9_C"/>
</dbReference>
<protein>
    <recommendedName>
        <fullName evidence="6 7">Large ribosomal subunit protein bL9</fullName>
    </recommendedName>
</protein>
<keyword evidence="2 7" id="KW-0699">rRNA-binding</keyword>
<comment type="caution">
    <text evidence="9">The sequence shown here is derived from an EMBL/GenBank/DDBJ whole genome shotgun (WGS) entry which is preliminary data.</text>
</comment>
<feature type="domain" description="Ribosomal protein L9" evidence="8">
    <location>
        <begin position="13"/>
        <end position="40"/>
    </location>
</feature>
<dbReference type="GO" id="GO:1990904">
    <property type="term" value="C:ribonucleoprotein complex"/>
    <property type="evidence" value="ECO:0007669"/>
    <property type="project" value="UniProtKB-KW"/>
</dbReference>
<dbReference type="AlphaFoldDB" id="A0A6I3S313"/>
<keyword evidence="3 7" id="KW-0694">RNA-binding</keyword>
<evidence type="ECO:0000256" key="4">
    <source>
        <dbReference type="ARBA" id="ARBA00022980"/>
    </source>
</evidence>
<dbReference type="PROSITE" id="PS00651">
    <property type="entry name" value="RIBOSOMAL_L9"/>
    <property type="match status" value="1"/>
</dbReference>
<dbReference type="GeneID" id="43349399"/>
<dbReference type="SUPFAM" id="SSF55653">
    <property type="entry name" value="Ribosomal protein L9 C-domain"/>
    <property type="match status" value="1"/>
</dbReference>
<gene>
    <name evidence="7" type="primary">rplI</name>
    <name evidence="9" type="ORF">GMD42_08650</name>
</gene>
<dbReference type="GO" id="GO:0005840">
    <property type="term" value="C:ribosome"/>
    <property type="evidence" value="ECO:0007669"/>
    <property type="project" value="UniProtKB-KW"/>
</dbReference>
<dbReference type="InterPro" id="IPR000244">
    <property type="entry name" value="Ribosomal_bL9"/>
</dbReference>
<dbReference type="InterPro" id="IPR036935">
    <property type="entry name" value="Ribosomal_bL9_N_sf"/>
</dbReference>
<dbReference type="RefSeq" id="WP_008811639.1">
    <property type="nucleotide sequence ID" value="NZ_CAJUON010000016.1"/>
</dbReference>
<comment type="function">
    <text evidence="7">Binds to the 23S rRNA.</text>
</comment>
<evidence type="ECO:0000313" key="10">
    <source>
        <dbReference type="Proteomes" id="UP000462362"/>
    </source>
</evidence>
<dbReference type="PANTHER" id="PTHR21368">
    <property type="entry name" value="50S RIBOSOMAL PROTEIN L9"/>
    <property type="match status" value="1"/>
</dbReference>
<dbReference type="Gene3D" id="3.10.430.100">
    <property type="entry name" value="Ribosomal protein L9, C-terminal domain"/>
    <property type="match status" value="1"/>
</dbReference>
<accession>A0A6I3S313</accession>
<evidence type="ECO:0000259" key="8">
    <source>
        <dbReference type="PROSITE" id="PS00651"/>
    </source>
</evidence>
<dbReference type="InterPro" id="IPR020070">
    <property type="entry name" value="Ribosomal_bL9_N"/>
</dbReference>
<name>A0A6I3S313_9BURK</name>
<dbReference type="GO" id="GO:0003735">
    <property type="term" value="F:structural constituent of ribosome"/>
    <property type="evidence" value="ECO:0007669"/>
    <property type="project" value="InterPro"/>
</dbReference>
<evidence type="ECO:0000256" key="1">
    <source>
        <dbReference type="ARBA" id="ARBA00010605"/>
    </source>
</evidence>
<reference evidence="9 10" key="1">
    <citation type="journal article" date="2019" name="Nat. Med.">
        <title>A library of human gut bacterial isolates paired with longitudinal multiomics data enables mechanistic microbiome research.</title>
        <authorList>
            <person name="Poyet M."/>
            <person name="Groussin M."/>
            <person name="Gibbons S.M."/>
            <person name="Avila-Pacheco J."/>
            <person name="Jiang X."/>
            <person name="Kearney S.M."/>
            <person name="Perrotta A.R."/>
            <person name="Berdy B."/>
            <person name="Zhao S."/>
            <person name="Lieberman T.D."/>
            <person name="Swanson P.K."/>
            <person name="Smith M."/>
            <person name="Roesemann S."/>
            <person name="Alexander J.E."/>
            <person name="Rich S.A."/>
            <person name="Livny J."/>
            <person name="Vlamakis H."/>
            <person name="Clish C."/>
            <person name="Bullock K."/>
            <person name="Deik A."/>
            <person name="Scott J."/>
            <person name="Pierce K.A."/>
            <person name="Xavier R.J."/>
            <person name="Alm E.J."/>
        </authorList>
    </citation>
    <scope>NUCLEOTIDE SEQUENCE [LARGE SCALE GENOMIC DNA]</scope>
    <source>
        <strain evidence="9 10">BIOML-A2</strain>
    </source>
</reference>
<evidence type="ECO:0000256" key="6">
    <source>
        <dbReference type="ARBA" id="ARBA00035292"/>
    </source>
</evidence>
<dbReference type="HAMAP" id="MF_00503">
    <property type="entry name" value="Ribosomal_bL9"/>
    <property type="match status" value="1"/>
</dbReference>
<evidence type="ECO:0000256" key="5">
    <source>
        <dbReference type="ARBA" id="ARBA00023274"/>
    </source>
</evidence>
<dbReference type="Pfam" id="PF03948">
    <property type="entry name" value="Ribosomal_L9_C"/>
    <property type="match status" value="1"/>
</dbReference>
<dbReference type="NCBIfam" id="TIGR00158">
    <property type="entry name" value="L9"/>
    <property type="match status" value="1"/>
</dbReference>
<comment type="similarity">
    <text evidence="1 7">Belongs to the bacterial ribosomal protein bL9 family.</text>
</comment>
<dbReference type="InterPro" id="IPR009027">
    <property type="entry name" value="Ribosomal_bL9/RNase_H1_N"/>
</dbReference>
<keyword evidence="5 7" id="KW-0687">Ribonucleoprotein</keyword>
<keyword evidence="4 7" id="KW-0689">Ribosomal protein</keyword>
<dbReference type="Gene3D" id="3.40.5.10">
    <property type="entry name" value="Ribosomal protein L9, N-terminal domain"/>
    <property type="match status" value="1"/>
</dbReference>
<evidence type="ECO:0000313" key="9">
    <source>
        <dbReference type="EMBL" id="MTU43689.1"/>
    </source>
</evidence>
<evidence type="ECO:0000256" key="3">
    <source>
        <dbReference type="ARBA" id="ARBA00022884"/>
    </source>
</evidence>
<evidence type="ECO:0000256" key="2">
    <source>
        <dbReference type="ARBA" id="ARBA00022730"/>
    </source>
</evidence>
<dbReference type="GO" id="GO:0019843">
    <property type="term" value="F:rRNA binding"/>
    <property type="evidence" value="ECO:0007669"/>
    <property type="project" value="UniProtKB-UniRule"/>
</dbReference>
<dbReference type="Proteomes" id="UP000462362">
    <property type="component" value="Unassembled WGS sequence"/>
</dbReference>
<proteinExistence type="inferred from homology"/>
<evidence type="ECO:0000256" key="7">
    <source>
        <dbReference type="HAMAP-Rule" id="MF_00503"/>
    </source>
</evidence>
<dbReference type="Pfam" id="PF01281">
    <property type="entry name" value="Ribosomal_L9_N"/>
    <property type="match status" value="1"/>
</dbReference>
<dbReference type="InterPro" id="IPR020594">
    <property type="entry name" value="Ribosomal_bL9_bac/chp"/>
</dbReference>
<dbReference type="SUPFAM" id="SSF55658">
    <property type="entry name" value="L9 N-domain-like"/>
    <property type="match status" value="1"/>
</dbReference>
<dbReference type="GO" id="GO:0006412">
    <property type="term" value="P:translation"/>
    <property type="evidence" value="ECO:0007669"/>
    <property type="project" value="UniProtKB-UniRule"/>
</dbReference>
<dbReference type="EMBL" id="WNCL01000026">
    <property type="protein sequence ID" value="MTU43689.1"/>
    <property type="molecule type" value="Genomic_DNA"/>
</dbReference>
<organism evidence="9 10">
    <name type="scientific">Parasutterella excrementihominis</name>
    <dbReference type="NCBI Taxonomy" id="487175"/>
    <lineage>
        <taxon>Bacteria</taxon>
        <taxon>Pseudomonadati</taxon>
        <taxon>Pseudomonadota</taxon>
        <taxon>Betaproteobacteria</taxon>
        <taxon>Burkholderiales</taxon>
        <taxon>Sutterellaceae</taxon>
        <taxon>Parasutterella</taxon>
    </lineage>
</organism>
<dbReference type="InterPro" id="IPR036791">
    <property type="entry name" value="Ribosomal_bL9_C_sf"/>
</dbReference>
<sequence>MQIILLESIPHVGQLGDVVKVKDGFARNYLIPTKKAKRATAAAIEEFKAHKAELERAQAERLAKAEELKGKIDGLTITIASKAGVDGRLFGSVTNMDVAEALEKLGYDIHKSQVRTPLGAIKAVGEYPLQIDLHHDIVANVNVQVVAEA</sequence>